<feature type="transmembrane region" description="Helical" evidence="1">
    <location>
        <begin position="409"/>
        <end position="432"/>
    </location>
</feature>
<evidence type="ECO:0000313" key="3">
    <source>
        <dbReference type="Proteomes" id="UP001373714"/>
    </source>
</evidence>
<dbReference type="AlphaFoldDB" id="A0AAV9US23"/>
<proteinExistence type="predicted"/>
<organism evidence="2 3">
    <name type="scientific">Orbilia blumenaviensis</name>
    <dbReference type="NCBI Taxonomy" id="1796055"/>
    <lineage>
        <taxon>Eukaryota</taxon>
        <taxon>Fungi</taxon>
        <taxon>Dikarya</taxon>
        <taxon>Ascomycota</taxon>
        <taxon>Pezizomycotina</taxon>
        <taxon>Orbiliomycetes</taxon>
        <taxon>Orbiliales</taxon>
        <taxon>Orbiliaceae</taxon>
        <taxon>Orbilia</taxon>
    </lineage>
</organism>
<gene>
    <name evidence="2" type="ORF">TWF730_010156</name>
</gene>
<keyword evidence="1" id="KW-0472">Membrane</keyword>
<evidence type="ECO:0000256" key="1">
    <source>
        <dbReference type="SAM" id="Phobius"/>
    </source>
</evidence>
<name>A0AAV9US23_9PEZI</name>
<comment type="caution">
    <text evidence="2">The sequence shown here is derived from an EMBL/GenBank/DDBJ whole genome shotgun (WGS) entry which is preliminary data.</text>
</comment>
<dbReference type="Proteomes" id="UP001373714">
    <property type="component" value="Unassembled WGS sequence"/>
</dbReference>
<accession>A0AAV9US23</accession>
<reference evidence="2 3" key="1">
    <citation type="submission" date="2019-10" db="EMBL/GenBank/DDBJ databases">
        <authorList>
            <person name="Palmer J.M."/>
        </authorList>
    </citation>
    <scope>NUCLEOTIDE SEQUENCE [LARGE SCALE GENOMIC DNA]</scope>
    <source>
        <strain evidence="2 3">TWF730</strain>
    </source>
</reference>
<keyword evidence="3" id="KW-1185">Reference proteome</keyword>
<keyword evidence="1" id="KW-0812">Transmembrane</keyword>
<keyword evidence="1" id="KW-1133">Transmembrane helix</keyword>
<dbReference type="EMBL" id="JAVHNS010000008">
    <property type="protein sequence ID" value="KAK6345813.1"/>
    <property type="molecule type" value="Genomic_DNA"/>
</dbReference>
<protein>
    <submittedName>
        <fullName evidence="2">Uncharacterized protein</fullName>
    </submittedName>
</protein>
<evidence type="ECO:0000313" key="2">
    <source>
        <dbReference type="EMBL" id="KAK6345813.1"/>
    </source>
</evidence>
<sequence length="447" mass="50304">MPIEYRISSNVDLVIHLYNSPSSPPSPVEYRQDTSDTSADVAKYYVTAWSLQQASPVFSRIISPDPRFRQPSKISYSGKELRLITLEDDDHEALSIVLNLLHLNSKSLPSTENISWSTFYDVAVIWDKYNVSNLIRPPWIRHFQKYMNGLGYENWLFIGKAFQEDEGFVELTARLIVESGQNLSGREAIEAGPGGIGFTRGGKYVDASGWPDSVREHITAENTYLMDKLRNILSTWKWSFKGKRPRALCTCYGNVPRYNRHTSLSNSIADLLSDDSMVASPPVHLPTNGNVPAEIRLASRLRDIEGGGRWQWNGSIVSLRRRMNFLRNCMADRDVRQVKHMLENADIYDLCPLEESALRVLYDFDQTVEIIKGIGIDGEIVDVPLSCLLEDVKIEPWNMRGDGKKWDGLVMLGVRISGVFAVVSVLVFAIALGKGWGVKMVESGIVA</sequence>